<reference evidence="1 2" key="1">
    <citation type="submission" date="2015-04" db="EMBL/GenBank/DDBJ databases">
        <title>Comparative genomics of rhizobia nodulating Arachis hypogaea in China.</title>
        <authorList>
            <person name="Li Y."/>
        </authorList>
    </citation>
    <scope>NUCLEOTIDE SEQUENCE [LARGE SCALE GENOMIC DNA]</scope>
    <source>
        <strain evidence="1 2">CCBAU 51757</strain>
    </source>
</reference>
<dbReference type="AlphaFoldDB" id="A0A4Q0RU90"/>
<organism evidence="1 2">
    <name type="scientific">Bradyrhizobium nanningense</name>
    <dbReference type="NCBI Taxonomy" id="1325118"/>
    <lineage>
        <taxon>Bacteria</taxon>
        <taxon>Pseudomonadati</taxon>
        <taxon>Pseudomonadota</taxon>
        <taxon>Alphaproteobacteria</taxon>
        <taxon>Hyphomicrobiales</taxon>
        <taxon>Nitrobacteraceae</taxon>
        <taxon>Bradyrhizobium</taxon>
    </lineage>
</organism>
<accession>A0A4Q0RU90</accession>
<name>A0A4Q0RU90_9BRAD</name>
<protein>
    <submittedName>
        <fullName evidence="1">Uncharacterized protein</fullName>
    </submittedName>
</protein>
<proteinExistence type="predicted"/>
<evidence type="ECO:0000313" key="2">
    <source>
        <dbReference type="Proteomes" id="UP000289546"/>
    </source>
</evidence>
<gene>
    <name evidence="1" type="ORF">XH99_34410</name>
</gene>
<sequence>MRVLAASLDCPVNDLVCVAIEDLLTAHGIGCPPLSADEDRIAGPPTKHAFTRTATLSHTLHQLQRYQLRILVTPITD</sequence>
<dbReference type="EMBL" id="LBJQ01000093">
    <property type="protein sequence ID" value="RXH22096.1"/>
    <property type="molecule type" value="Genomic_DNA"/>
</dbReference>
<evidence type="ECO:0000313" key="1">
    <source>
        <dbReference type="EMBL" id="RXH22096.1"/>
    </source>
</evidence>
<comment type="caution">
    <text evidence="1">The sequence shown here is derived from an EMBL/GenBank/DDBJ whole genome shotgun (WGS) entry which is preliminary data.</text>
</comment>
<dbReference type="Proteomes" id="UP000289546">
    <property type="component" value="Unassembled WGS sequence"/>
</dbReference>
<keyword evidence="2" id="KW-1185">Reference proteome</keyword>